<dbReference type="Pfam" id="PF10824">
    <property type="entry name" value="T7SS_ESX_EspC"/>
    <property type="match status" value="1"/>
</dbReference>
<name>A0A7I7K300_9MYCO</name>
<dbReference type="GO" id="GO:0009306">
    <property type="term" value="P:protein secretion"/>
    <property type="evidence" value="ECO:0007669"/>
    <property type="project" value="InterPro"/>
</dbReference>
<protein>
    <submittedName>
        <fullName evidence="1">Uncharacterized protein</fullName>
    </submittedName>
</protein>
<proteinExistence type="predicted"/>
<dbReference type="OrthoDB" id="4763847at2"/>
<organism evidence="1 2">
    <name type="scientific">Mycolicibacterium duvalii</name>
    <dbReference type="NCBI Taxonomy" id="39688"/>
    <lineage>
        <taxon>Bacteria</taxon>
        <taxon>Bacillati</taxon>
        <taxon>Actinomycetota</taxon>
        <taxon>Actinomycetes</taxon>
        <taxon>Mycobacteriales</taxon>
        <taxon>Mycobacteriaceae</taxon>
        <taxon>Mycolicibacterium</taxon>
    </lineage>
</organism>
<dbReference type="KEGG" id="mdu:MDUV_32970"/>
<evidence type="ECO:0000313" key="1">
    <source>
        <dbReference type="EMBL" id="BBX18437.1"/>
    </source>
</evidence>
<gene>
    <name evidence="1" type="ORF">MDUV_32970</name>
</gene>
<sequence>MGTSEAAHVDAAAVRAVAREYDVASTLIDTVLRNQLSTLGFGGATAGRAYLAQGEQLQAAVETLSTALRQWSRAAAEIAAVLRAGADRYHDADLRAAQRVR</sequence>
<dbReference type="InterPro" id="IPR022536">
    <property type="entry name" value="EspC"/>
</dbReference>
<keyword evidence="2" id="KW-1185">Reference proteome</keyword>
<reference evidence="1 2" key="1">
    <citation type="journal article" date="2019" name="Emerg. Microbes Infect.">
        <title>Comprehensive subspecies identification of 175 nontuberculous mycobacteria species based on 7547 genomic profiles.</title>
        <authorList>
            <person name="Matsumoto Y."/>
            <person name="Kinjo T."/>
            <person name="Motooka D."/>
            <person name="Nabeya D."/>
            <person name="Jung N."/>
            <person name="Uechi K."/>
            <person name="Horii T."/>
            <person name="Iida T."/>
            <person name="Fujita J."/>
            <person name="Nakamura S."/>
        </authorList>
    </citation>
    <scope>NUCLEOTIDE SEQUENCE [LARGE SCALE GENOMIC DNA]</scope>
    <source>
        <strain evidence="1 2">JCM 6396</strain>
    </source>
</reference>
<dbReference type="Proteomes" id="UP000467006">
    <property type="component" value="Chromosome"/>
</dbReference>
<accession>A0A7I7K300</accession>
<dbReference type="RefSeq" id="WP_098004182.1">
    <property type="nucleotide sequence ID" value="NZ_AP022563.1"/>
</dbReference>
<evidence type="ECO:0000313" key="2">
    <source>
        <dbReference type="Proteomes" id="UP000467006"/>
    </source>
</evidence>
<dbReference type="EMBL" id="AP022563">
    <property type="protein sequence ID" value="BBX18437.1"/>
    <property type="molecule type" value="Genomic_DNA"/>
</dbReference>
<dbReference type="AlphaFoldDB" id="A0A7I7K300"/>